<evidence type="ECO:0000313" key="2">
    <source>
        <dbReference type="Proteomes" id="UP000305881"/>
    </source>
</evidence>
<dbReference type="RefSeq" id="WP_138767246.1">
    <property type="nucleotide sequence ID" value="NZ_CP035467.1"/>
</dbReference>
<dbReference type="AlphaFoldDB" id="A0A4P9US48"/>
<dbReference type="EMBL" id="CP035467">
    <property type="protein sequence ID" value="QCW84334.1"/>
    <property type="molecule type" value="Genomic_DNA"/>
</dbReference>
<keyword evidence="2" id="KW-1185">Reference proteome</keyword>
<evidence type="ECO:0000313" key="1">
    <source>
        <dbReference type="EMBL" id="QCW84334.1"/>
    </source>
</evidence>
<proteinExistence type="predicted"/>
<dbReference type="OrthoDB" id="9963012at2"/>
<accession>A0A4P9US48</accession>
<organism evidence="1 2">
    <name type="scientific">Methylotuvimicrobium buryatense</name>
    <name type="common">Methylomicrobium buryatense</name>
    <dbReference type="NCBI Taxonomy" id="95641"/>
    <lineage>
        <taxon>Bacteria</taxon>
        <taxon>Pseudomonadati</taxon>
        <taxon>Pseudomonadota</taxon>
        <taxon>Gammaproteobacteria</taxon>
        <taxon>Methylococcales</taxon>
        <taxon>Methylococcaceae</taxon>
        <taxon>Methylotuvimicrobium</taxon>
    </lineage>
</organism>
<gene>
    <name evidence="1" type="ORF">EQU24_20435</name>
</gene>
<dbReference type="KEGG" id="mbur:EQU24_20435"/>
<name>A0A4P9US48_METBY</name>
<sequence>MSFVAGSVTRLTGRREYVRVGLTAAFLAADTCQSSYRTCLPCINNKEVIYDQILNLSVMKREPA</sequence>
<dbReference type="Proteomes" id="UP000305881">
    <property type="component" value="Chromosome"/>
</dbReference>
<reference evidence="2" key="1">
    <citation type="journal article" date="2019" name="J. Bacteriol.">
        <title>A Mutagenic Screen Identifies a TonB-Dependent Receptor Required for the Lanthanide Metal Switch in the Type I Methanotroph 'Methylotuvimicrobium buryatense' 5GB1C.</title>
        <authorList>
            <person name="Groom J.D."/>
            <person name="Ford S.M."/>
            <person name="Pesesky M.W."/>
            <person name="Lidstrom M.E."/>
        </authorList>
    </citation>
    <scope>NUCLEOTIDE SEQUENCE [LARGE SCALE GENOMIC DNA]</scope>
    <source>
        <strain evidence="2">5GB1C</strain>
    </source>
</reference>
<dbReference type="STRING" id="675511.GCA_000341735_03340"/>
<protein>
    <submittedName>
        <fullName evidence="1">Uncharacterized protein</fullName>
    </submittedName>
</protein>